<keyword evidence="3" id="KW-1185">Reference proteome</keyword>
<evidence type="ECO:0000313" key="2">
    <source>
        <dbReference type="EMBL" id="KAJ0976778.1"/>
    </source>
</evidence>
<reference evidence="2" key="2">
    <citation type="journal article" date="2022" name="Hortic Res">
        <title>The genome of Dioscorea zingiberensis sheds light on the biosynthesis, origin and evolution of the medicinally important diosgenin saponins.</title>
        <authorList>
            <person name="Li Y."/>
            <person name="Tan C."/>
            <person name="Li Z."/>
            <person name="Guo J."/>
            <person name="Li S."/>
            <person name="Chen X."/>
            <person name="Wang C."/>
            <person name="Dai X."/>
            <person name="Yang H."/>
            <person name="Song W."/>
            <person name="Hou L."/>
            <person name="Xu J."/>
            <person name="Tong Z."/>
            <person name="Xu A."/>
            <person name="Yuan X."/>
            <person name="Wang W."/>
            <person name="Yang Q."/>
            <person name="Chen L."/>
            <person name="Sun Z."/>
            <person name="Wang K."/>
            <person name="Pan B."/>
            <person name="Chen J."/>
            <person name="Bao Y."/>
            <person name="Liu F."/>
            <person name="Qi X."/>
            <person name="Gang D.R."/>
            <person name="Wen J."/>
            <person name="Li J."/>
        </authorList>
    </citation>
    <scope>NUCLEOTIDE SEQUENCE</scope>
    <source>
        <strain evidence="2">Dzin_1.0</strain>
    </source>
</reference>
<protein>
    <submittedName>
        <fullName evidence="2">Uncharacterized protein</fullName>
    </submittedName>
</protein>
<dbReference type="EMBL" id="JAGGNH010000003">
    <property type="protein sequence ID" value="KAJ0976778.1"/>
    <property type="molecule type" value="Genomic_DNA"/>
</dbReference>
<organism evidence="2 3">
    <name type="scientific">Dioscorea zingiberensis</name>
    <dbReference type="NCBI Taxonomy" id="325984"/>
    <lineage>
        <taxon>Eukaryota</taxon>
        <taxon>Viridiplantae</taxon>
        <taxon>Streptophyta</taxon>
        <taxon>Embryophyta</taxon>
        <taxon>Tracheophyta</taxon>
        <taxon>Spermatophyta</taxon>
        <taxon>Magnoliopsida</taxon>
        <taxon>Liliopsida</taxon>
        <taxon>Dioscoreales</taxon>
        <taxon>Dioscoreaceae</taxon>
        <taxon>Dioscorea</taxon>
    </lineage>
</organism>
<dbReference type="OrthoDB" id="1937665at2759"/>
<name>A0A9D5CR78_9LILI</name>
<reference evidence="2" key="1">
    <citation type="submission" date="2021-03" db="EMBL/GenBank/DDBJ databases">
        <authorList>
            <person name="Li Z."/>
            <person name="Yang C."/>
        </authorList>
    </citation>
    <scope>NUCLEOTIDE SEQUENCE</scope>
    <source>
        <strain evidence="2">Dzin_1.0</strain>
        <tissue evidence="2">Leaf</tissue>
    </source>
</reference>
<gene>
    <name evidence="2" type="ORF">J5N97_012252</name>
</gene>
<evidence type="ECO:0000313" key="3">
    <source>
        <dbReference type="Proteomes" id="UP001085076"/>
    </source>
</evidence>
<accession>A0A9D5CR78</accession>
<proteinExistence type="predicted"/>
<feature type="region of interest" description="Disordered" evidence="1">
    <location>
        <begin position="92"/>
        <end position="157"/>
    </location>
</feature>
<evidence type="ECO:0000256" key="1">
    <source>
        <dbReference type="SAM" id="MobiDB-lite"/>
    </source>
</evidence>
<sequence length="251" mass="26708">MASPSVRASTTHAALSKIIAIISTVSPPPSQPTVVTDPDEQRSNCKRGLGIDLNLRLGPWPDRGIGSVVDGGGGATTCSWIVDGSEVQVESGVVSSSEKKPLSAEGSISGEALTADKSSQGECDPEDRGGTRKTQGGGREYYSEITNIPEETETEGLRRKNEGYLDLLLEAVRQVSGGLFSEGADEKESETKAVAAESSKRSGLDLYEETGPVVRSKRGRSQALPSRYRDSVLEPWGKLPTVTRCSRAARR</sequence>
<dbReference type="AlphaFoldDB" id="A0A9D5CR78"/>
<feature type="region of interest" description="Disordered" evidence="1">
    <location>
        <begin position="182"/>
        <end position="203"/>
    </location>
</feature>
<dbReference type="Proteomes" id="UP001085076">
    <property type="component" value="Miscellaneous, Linkage group lg03"/>
</dbReference>
<comment type="caution">
    <text evidence="2">The sequence shown here is derived from an EMBL/GenBank/DDBJ whole genome shotgun (WGS) entry which is preliminary data.</text>
</comment>